<evidence type="ECO:0000313" key="2">
    <source>
        <dbReference type="Proteomes" id="UP000183245"/>
    </source>
</evidence>
<accession>A0A1J5J3L3</accession>
<dbReference type="Proteomes" id="UP000183245">
    <property type="component" value="Unassembled WGS sequence"/>
</dbReference>
<organism evidence="1 2">
    <name type="scientific">Candidatus Wirthbacteria bacterium CG2_30_54_11</name>
    <dbReference type="NCBI Taxonomy" id="1817892"/>
    <lineage>
        <taxon>Bacteria</taxon>
        <taxon>Candidatus Wirthbacteria</taxon>
    </lineage>
</organism>
<comment type="caution">
    <text evidence="1">The sequence shown here is derived from an EMBL/GenBank/DDBJ whole genome shotgun (WGS) entry which is preliminary data.</text>
</comment>
<evidence type="ECO:0000313" key="1">
    <source>
        <dbReference type="EMBL" id="OIP98096.1"/>
    </source>
</evidence>
<dbReference type="AlphaFoldDB" id="A0A1J5J3L3"/>
<evidence type="ECO:0008006" key="3">
    <source>
        <dbReference type="Google" id="ProtNLM"/>
    </source>
</evidence>
<reference evidence="1 2" key="1">
    <citation type="journal article" date="2016" name="Environ. Microbiol.">
        <title>Genomic resolution of a cold subsurface aquifer community provides metabolic insights for novel microbes adapted to high CO concentrations.</title>
        <authorList>
            <person name="Probst A.J."/>
            <person name="Castelle C.J."/>
            <person name="Singh A."/>
            <person name="Brown C.T."/>
            <person name="Anantharaman K."/>
            <person name="Sharon I."/>
            <person name="Hug L.A."/>
            <person name="Burstein D."/>
            <person name="Emerson J.B."/>
            <person name="Thomas B.C."/>
            <person name="Banfield J.F."/>
        </authorList>
    </citation>
    <scope>NUCLEOTIDE SEQUENCE [LARGE SCALE GENOMIC DNA]</scope>
    <source>
        <strain evidence="1">CG2_30_54_11</strain>
    </source>
</reference>
<dbReference type="EMBL" id="MNZT01000038">
    <property type="protein sequence ID" value="OIP98096.1"/>
    <property type="molecule type" value="Genomic_DNA"/>
</dbReference>
<dbReference type="Gene3D" id="3.30.1330.80">
    <property type="entry name" value="Hypothetical protein, similar to alpha- acetolactate decarboxylase, domain 2"/>
    <property type="match status" value="1"/>
</dbReference>
<dbReference type="STRING" id="1817892.AUK40_02020"/>
<gene>
    <name evidence="1" type="ORF">AUK40_02020</name>
</gene>
<name>A0A1J5J3L3_9BACT</name>
<dbReference type="SUPFAM" id="SSF117856">
    <property type="entry name" value="AF0104/ALDC/Ptd012-like"/>
    <property type="match status" value="1"/>
</dbReference>
<sequence>MPADDARKDVLTEYHIPCELSGTGEIRDGKPHIHAVLGRSGDQAISGHLHWAKVKSWYVSVFILISKKV</sequence>
<proteinExistence type="predicted"/>
<protein>
    <recommendedName>
        <fullName evidence="3">PPC domain-containing protein</fullName>
    </recommendedName>
</protein>